<dbReference type="Gene3D" id="1.10.8.60">
    <property type="match status" value="1"/>
</dbReference>
<comment type="subcellular location">
    <subcellularLocation>
        <location evidence="1">Nucleus</location>
    </subcellularLocation>
</comment>
<dbReference type="GO" id="GO:0006271">
    <property type="term" value="P:DNA strand elongation involved in DNA replication"/>
    <property type="evidence" value="ECO:0007669"/>
    <property type="project" value="UniProtKB-ARBA"/>
</dbReference>
<organism evidence="8 11">
    <name type="scientific">Synchytrium endobioticum</name>
    <dbReference type="NCBI Taxonomy" id="286115"/>
    <lineage>
        <taxon>Eukaryota</taxon>
        <taxon>Fungi</taxon>
        <taxon>Fungi incertae sedis</taxon>
        <taxon>Chytridiomycota</taxon>
        <taxon>Chytridiomycota incertae sedis</taxon>
        <taxon>Chytridiomycetes</taxon>
        <taxon>Synchytriales</taxon>
        <taxon>Synchytriaceae</taxon>
        <taxon>Synchytrium</taxon>
    </lineage>
</organism>
<dbReference type="CDD" id="cd18140">
    <property type="entry name" value="HLD_clamp_RFC"/>
    <property type="match status" value="1"/>
</dbReference>
<dbReference type="InterPro" id="IPR003593">
    <property type="entry name" value="AAA+_ATPase"/>
</dbReference>
<evidence type="ECO:0000256" key="2">
    <source>
        <dbReference type="ARBA" id="ARBA00005378"/>
    </source>
</evidence>
<reference evidence="10 11" key="1">
    <citation type="journal article" date="2019" name="Sci. Rep.">
        <title>Comparative genomics of chytrid fungi reveal insights into the obligate biotrophic and pathogenic lifestyle of Synchytrium endobioticum.</title>
        <authorList>
            <person name="van de Vossenberg B.T.L.H."/>
            <person name="Warris S."/>
            <person name="Nguyen H.D.T."/>
            <person name="van Gent-Pelzer M.P.E."/>
            <person name="Joly D.L."/>
            <person name="van de Geest H.C."/>
            <person name="Bonants P.J.M."/>
            <person name="Smith D.S."/>
            <person name="Levesque C.A."/>
            <person name="van der Lee T.A.J."/>
        </authorList>
    </citation>
    <scope>NUCLEOTIDE SEQUENCE [LARGE SCALE GENOMIC DNA]</scope>
    <source>
        <strain evidence="8 11">LEV6574</strain>
        <strain evidence="9 10">MB42</strain>
    </source>
</reference>
<keyword evidence="6" id="KW-0539">Nucleus</keyword>
<dbReference type="FunFam" id="3.40.50.300:FF:000237">
    <property type="entry name" value="replication factor C subunit 4"/>
    <property type="match status" value="1"/>
</dbReference>
<dbReference type="GO" id="GO:0003689">
    <property type="term" value="F:DNA clamp loader activity"/>
    <property type="evidence" value="ECO:0007669"/>
    <property type="project" value="TreeGrafter"/>
</dbReference>
<dbReference type="Pfam" id="PF21960">
    <property type="entry name" value="RCF1-5-like_lid"/>
    <property type="match status" value="1"/>
</dbReference>
<evidence type="ECO:0000256" key="1">
    <source>
        <dbReference type="ARBA" id="ARBA00004123"/>
    </source>
</evidence>
<accession>A0A507CDZ2</accession>
<dbReference type="OrthoDB" id="4199794at2759"/>
<dbReference type="EMBL" id="QEAN01000214">
    <property type="protein sequence ID" value="TPX42962.1"/>
    <property type="molecule type" value="Genomic_DNA"/>
</dbReference>
<dbReference type="AlphaFoldDB" id="A0A507CDZ2"/>
<dbReference type="GO" id="GO:0003677">
    <property type="term" value="F:DNA binding"/>
    <property type="evidence" value="ECO:0007669"/>
    <property type="project" value="InterPro"/>
</dbReference>
<dbReference type="GO" id="GO:0031391">
    <property type="term" value="C:Elg1 RFC-like complex"/>
    <property type="evidence" value="ECO:0007669"/>
    <property type="project" value="UniProtKB-ARBA"/>
</dbReference>
<comment type="caution">
    <text evidence="8">The sequence shown here is derived from an EMBL/GenBank/DDBJ whole genome shotgun (WGS) entry which is preliminary data.</text>
</comment>
<name>A0A507CDZ2_9FUNG</name>
<dbReference type="Pfam" id="PF00004">
    <property type="entry name" value="AAA"/>
    <property type="match status" value="1"/>
</dbReference>
<dbReference type="SMART" id="SM00382">
    <property type="entry name" value="AAA"/>
    <property type="match status" value="1"/>
</dbReference>
<feature type="domain" description="AAA+ ATPase" evidence="7">
    <location>
        <begin position="56"/>
        <end position="190"/>
    </location>
</feature>
<dbReference type="Proteomes" id="UP000320475">
    <property type="component" value="Unassembled WGS sequence"/>
</dbReference>
<dbReference type="InterPro" id="IPR047854">
    <property type="entry name" value="RFC_lid"/>
</dbReference>
<comment type="similarity">
    <text evidence="2">Belongs to the activator 1 small subunits family.</text>
</comment>
<dbReference type="SUPFAM" id="SSF48019">
    <property type="entry name" value="post-AAA+ oligomerization domain-like"/>
    <property type="match status" value="1"/>
</dbReference>
<dbReference type="InterPro" id="IPR013748">
    <property type="entry name" value="Rep_factorC_C"/>
</dbReference>
<dbReference type="PANTHER" id="PTHR11669:SF20">
    <property type="entry name" value="REPLICATION FACTOR C SUBUNIT 4"/>
    <property type="match status" value="1"/>
</dbReference>
<dbReference type="Pfam" id="PF08542">
    <property type="entry name" value="Rep_fac_C"/>
    <property type="match status" value="1"/>
</dbReference>
<dbReference type="STRING" id="286115.A0A507CDZ2"/>
<dbReference type="InterPro" id="IPR003959">
    <property type="entry name" value="ATPase_AAA_core"/>
</dbReference>
<dbReference type="Proteomes" id="UP000317494">
    <property type="component" value="Unassembled WGS sequence"/>
</dbReference>
<gene>
    <name evidence="8" type="ORF">SeLEV6574_g07337</name>
    <name evidence="9" type="ORF">SeMB42_g04924</name>
</gene>
<dbReference type="FunFam" id="1.10.8.60:FF:000032">
    <property type="entry name" value="Replication factor C subunit 4"/>
    <property type="match status" value="1"/>
</dbReference>
<sequence length="347" mass="38834">MLSFINRSTTSAKEQHQNQQAAEAVWIEKYRPKLLSEIASQEEAISVLRKTIESANLPHLLFYGPPGTGKTTSILALCRQLYGPEIYKSRVLELNASDERGIDVVREKVKDFARFTVAQQSTGYPSPPYKIVILDEADSMTVDAQSALRRTMETYSKSTRFCLICNYVSRIIEPLTSRCAKFRFKPLGAESARVRLEYICATEKVNYTPDAIDALITVSEGDLRKAIMYLQSAHRRYGLQNVAIDQDAVFEIAGVLSDTVIASILDTLLSKNFTEIQNLTNTLVLNGFPANQVVAQVFDRLALDPHFTSQQKSLMSQALIKAEKCLSDGADENLQLISLLWKMSQCC</sequence>
<evidence type="ECO:0000259" key="7">
    <source>
        <dbReference type="SMART" id="SM00382"/>
    </source>
</evidence>
<dbReference type="GO" id="GO:0005524">
    <property type="term" value="F:ATP binding"/>
    <property type="evidence" value="ECO:0007669"/>
    <property type="project" value="UniProtKB-KW"/>
</dbReference>
<evidence type="ECO:0000313" key="8">
    <source>
        <dbReference type="EMBL" id="TPX39277.1"/>
    </source>
</evidence>
<evidence type="ECO:0000313" key="10">
    <source>
        <dbReference type="Proteomes" id="UP000317494"/>
    </source>
</evidence>
<evidence type="ECO:0000313" key="9">
    <source>
        <dbReference type="EMBL" id="TPX42962.1"/>
    </source>
</evidence>
<dbReference type="GO" id="GO:0005634">
    <property type="term" value="C:nucleus"/>
    <property type="evidence" value="ECO:0007669"/>
    <property type="project" value="UniProtKB-SubCell"/>
</dbReference>
<evidence type="ECO:0000256" key="3">
    <source>
        <dbReference type="ARBA" id="ARBA00022705"/>
    </source>
</evidence>
<dbReference type="GO" id="GO:0016887">
    <property type="term" value="F:ATP hydrolysis activity"/>
    <property type="evidence" value="ECO:0007669"/>
    <property type="project" value="InterPro"/>
</dbReference>
<keyword evidence="5" id="KW-0067">ATP-binding</keyword>
<dbReference type="GO" id="GO:0005663">
    <property type="term" value="C:DNA replication factor C complex"/>
    <property type="evidence" value="ECO:0007669"/>
    <property type="project" value="TreeGrafter"/>
</dbReference>
<dbReference type="NCBIfam" id="NF001679">
    <property type="entry name" value="PRK00440.1"/>
    <property type="match status" value="1"/>
</dbReference>
<evidence type="ECO:0000313" key="11">
    <source>
        <dbReference type="Proteomes" id="UP000320475"/>
    </source>
</evidence>
<proteinExistence type="inferred from homology"/>
<dbReference type="CDD" id="cd00009">
    <property type="entry name" value="AAA"/>
    <property type="match status" value="1"/>
</dbReference>
<dbReference type="GO" id="GO:0006281">
    <property type="term" value="P:DNA repair"/>
    <property type="evidence" value="ECO:0007669"/>
    <property type="project" value="TreeGrafter"/>
</dbReference>
<dbReference type="InterPro" id="IPR050238">
    <property type="entry name" value="DNA_Rep/Repair_Clamp_Loader"/>
</dbReference>
<dbReference type="Gene3D" id="3.40.50.300">
    <property type="entry name" value="P-loop containing nucleotide triphosphate hydrolases"/>
    <property type="match status" value="1"/>
</dbReference>
<protein>
    <recommendedName>
        <fullName evidence="7">AAA+ ATPase domain-containing protein</fullName>
    </recommendedName>
</protein>
<dbReference type="EMBL" id="QEAM01000505">
    <property type="protein sequence ID" value="TPX39277.1"/>
    <property type="molecule type" value="Genomic_DNA"/>
</dbReference>
<dbReference type="PANTHER" id="PTHR11669">
    <property type="entry name" value="REPLICATION FACTOR C / DNA POLYMERASE III GAMMA-TAU SUBUNIT"/>
    <property type="match status" value="1"/>
</dbReference>
<keyword evidence="3" id="KW-0235">DNA replication</keyword>
<dbReference type="VEuPathDB" id="FungiDB:SeMB42_g04924"/>
<dbReference type="SUPFAM" id="SSF52540">
    <property type="entry name" value="P-loop containing nucleoside triphosphate hydrolases"/>
    <property type="match status" value="1"/>
</dbReference>
<evidence type="ECO:0000256" key="4">
    <source>
        <dbReference type="ARBA" id="ARBA00022741"/>
    </source>
</evidence>
<evidence type="ECO:0000256" key="6">
    <source>
        <dbReference type="ARBA" id="ARBA00023242"/>
    </source>
</evidence>
<dbReference type="InterPro" id="IPR027417">
    <property type="entry name" value="P-loop_NTPase"/>
</dbReference>
<dbReference type="InterPro" id="IPR008921">
    <property type="entry name" value="DNA_pol3_clamp-load_cplx_C"/>
</dbReference>
<evidence type="ECO:0000256" key="5">
    <source>
        <dbReference type="ARBA" id="ARBA00022840"/>
    </source>
</evidence>
<keyword evidence="10" id="KW-1185">Reference proteome</keyword>
<keyword evidence="4" id="KW-0547">Nucleotide-binding</keyword>
<dbReference type="Gene3D" id="1.20.272.10">
    <property type="match status" value="1"/>
</dbReference>